<keyword evidence="1" id="KW-0689">Ribosomal protein</keyword>
<reference evidence="4" key="1">
    <citation type="journal article" date="2023" name="Genome Biol. Evol.">
        <title>First Whole Genome Sequence and Flow Cytometry Genome Size Data for the Lichen-Forming Fungus Ramalina farinacea (Ascomycota).</title>
        <authorList>
            <person name="Llewellyn T."/>
            <person name="Mian S."/>
            <person name="Hill R."/>
            <person name="Leitch I.J."/>
            <person name="Gaya E."/>
        </authorList>
    </citation>
    <scope>NUCLEOTIDE SEQUENCE</scope>
    <source>
        <strain evidence="4">LIQ254RAFAR</strain>
    </source>
</reference>
<keyword evidence="2" id="KW-0687">Ribonucleoprotein</keyword>
<comment type="caution">
    <text evidence="4">The sequence shown here is derived from an EMBL/GenBank/DDBJ whole genome shotgun (WGS) entry which is preliminary data.</text>
</comment>
<evidence type="ECO:0000256" key="3">
    <source>
        <dbReference type="SAM" id="MobiDB-lite"/>
    </source>
</evidence>
<feature type="compositionally biased region" description="Basic and acidic residues" evidence="3">
    <location>
        <begin position="78"/>
        <end position="98"/>
    </location>
</feature>
<proteinExistence type="predicted"/>
<dbReference type="InterPro" id="IPR041988">
    <property type="entry name" value="Ribosomal_uL24_KOW"/>
</dbReference>
<dbReference type="Proteomes" id="UP001161017">
    <property type="component" value="Unassembled WGS sequence"/>
</dbReference>
<feature type="compositionally biased region" description="Basic and acidic residues" evidence="3">
    <location>
        <begin position="19"/>
        <end position="35"/>
    </location>
</feature>
<feature type="region of interest" description="Disordered" evidence="3">
    <location>
        <begin position="387"/>
        <end position="414"/>
    </location>
</feature>
<accession>A0AA43TQ36</accession>
<feature type="region of interest" description="Disordered" evidence="3">
    <location>
        <begin position="251"/>
        <end position="285"/>
    </location>
</feature>
<keyword evidence="5" id="KW-1185">Reference proteome</keyword>
<evidence type="ECO:0000313" key="4">
    <source>
        <dbReference type="EMBL" id="MDI1487171.1"/>
    </source>
</evidence>
<evidence type="ECO:0000256" key="2">
    <source>
        <dbReference type="ARBA" id="ARBA00023274"/>
    </source>
</evidence>
<organism evidence="4 5">
    <name type="scientific">Ramalina farinacea</name>
    <dbReference type="NCBI Taxonomy" id="258253"/>
    <lineage>
        <taxon>Eukaryota</taxon>
        <taxon>Fungi</taxon>
        <taxon>Dikarya</taxon>
        <taxon>Ascomycota</taxon>
        <taxon>Pezizomycotina</taxon>
        <taxon>Lecanoromycetes</taxon>
        <taxon>OSLEUM clade</taxon>
        <taxon>Lecanoromycetidae</taxon>
        <taxon>Lecanorales</taxon>
        <taxon>Lecanorineae</taxon>
        <taxon>Ramalinaceae</taxon>
        <taxon>Ramalina</taxon>
    </lineage>
</organism>
<feature type="region of interest" description="Disordered" evidence="3">
    <location>
        <begin position="1"/>
        <end position="35"/>
    </location>
</feature>
<dbReference type="AlphaFoldDB" id="A0AA43TQ36"/>
<dbReference type="CDD" id="cd06089">
    <property type="entry name" value="KOW_RPL26"/>
    <property type="match status" value="1"/>
</dbReference>
<sequence length="471" mass="54795">MQRLHRRAQNAVGHVARKQARESARNHRIDQYLKDKETAENASYRRQIRAQAKRHTWEAWRLGPLAPNRTMGTEEEDKEYRERELESKYLDNPELDSRARRRKNKKEAARKQVQGRLLRKPFGMTFKLGERVVCVADKGTARKDRGRIGKVEQVNVGGKTCLVEGLNMVPTNIRLSPTNPHPSQYYHLPIRTHQLRAIRTVLNPTTHTPEDIILGGLLPHHKQMADTPVLDPRNPWSDTSNRHHFLELAKQRAEKRTRRKESADEADKKRKDKIRTHPDDTPRYDVDARTWTPTLLRAPLPFSVVDELRGKYSAFRTRHTREFVEKVVENERRKKARAAYFERGGGMLEDPMKRLSLADQAKRRSEWRKRGDVPPPEVLERLGKRMVESGVAPSPVDAGEEERPRSVAVTDAEDRAVEQVERRIGREESKAYWPVKGWKERQRRQLPVELMMGDEEGRPFPAENVVEVGRK</sequence>
<evidence type="ECO:0000256" key="1">
    <source>
        <dbReference type="ARBA" id="ARBA00022980"/>
    </source>
</evidence>
<protein>
    <recommendedName>
        <fullName evidence="6">KOW domain-containing protein</fullName>
    </recommendedName>
</protein>
<dbReference type="GO" id="GO:0003723">
    <property type="term" value="F:RNA binding"/>
    <property type="evidence" value="ECO:0007669"/>
    <property type="project" value="InterPro"/>
</dbReference>
<feature type="region of interest" description="Disordered" evidence="3">
    <location>
        <begin position="66"/>
        <end position="113"/>
    </location>
</feature>
<gene>
    <name evidence="4" type="ORF">OHK93_006439</name>
</gene>
<dbReference type="GO" id="GO:1990904">
    <property type="term" value="C:ribonucleoprotein complex"/>
    <property type="evidence" value="ECO:0007669"/>
    <property type="project" value="UniProtKB-KW"/>
</dbReference>
<name>A0AA43TQ36_9LECA</name>
<dbReference type="EMBL" id="JAPUFD010000005">
    <property type="protein sequence ID" value="MDI1487171.1"/>
    <property type="molecule type" value="Genomic_DNA"/>
</dbReference>
<dbReference type="GO" id="GO:0005840">
    <property type="term" value="C:ribosome"/>
    <property type="evidence" value="ECO:0007669"/>
    <property type="project" value="UniProtKB-KW"/>
</dbReference>
<dbReference type="InterPro" id="IPR008991">
    <property type="entry name" value="Translation_prot_SH3-like_sf"/>
</dbReference>
<evidence type="ECO:0000313" key="5">
    <source>
        <dbReference type="Proteomes" id="UP001161017"/>
    </source>
</evidence>
<evidence type="ECO:0008006" key="6">
    <source>
        <dbReference type="Google" id="ProtNLM"/>
    </source>
</evidence>
<dbReference type="SUPFAM" id="SSF50104">
    <property type="entry name" value="Translation proteins SH3-like domain"/>
    <property type="match status" value="1"/>
</dbReference>